<evidence type="ECO:0000256" key="8">
    <source>
        <dbReference type="ARBA" id="ARBA00023136"/>
    </source>
</evidence>
<dbReference type="InterPro" id="IPR050107">
    <property type="entry name" value="ABC_carbohydrate_import_ATPase"/>
</dbReference>
<evidence type="ECO:0000256" key="1">
    <source>
        <dbReference type="ARBA" id="ARBA00022448"/>
    </source>
</evidence>
<dbReference type="InterPro" id="IPR003593">
    <property type="entry name" value="AAA+_ATPase"/>
</dbReference>
<dbReference type="PROSITE" id="PS00211">
    <property type="entry name" value="ABC_TRANSPORTER_1"/>
    <property type="match status" value="1"/>
</dbReference>
<evidence type="ECO:0000259" key="9">
    <source>
        <dbReference type="PROSITE" id="PS50893"/>
    </source>
</evidence>
<feature type="domain" description="ABC transporter" evidence="9">
    <location>
        <begin position="2"/>
        <end position="238"/>
    </location>
</feature>
<dbReference type="CDD" id="cd03215">
    <property type="entry name" value="ABC_Carb_Monos_II"/>
    <property type="match status" value="1"/>
</dbReference>
<dbReference type="Proteomes" id="UP001598114">
    <property type="component" value="Unassembled WGS sequence"/>
</dbReference>
<organism evidence="10 11">
    <name type="scientific">Aquirufa echingensis</name>
    <dbReference type="NCBI Taxonomy" id="3096516"/>
    <lineage>
        <taxon>Bacteria</taxon>
        <taxon>Pseudomonadati</taxon>
        <taxon>Bacteroidota</taxon>
        <taxon>Cytophagia</taxon>
        <taxon>Cytophagales</taxon>
        <taxon>Flectobacillaceae</taxon>
        <taxon>Aquirufa</taxon>
    </lineage>
</organism>
<dbReference type="InterPro" id="IPR003439">
    <property type="entry name" value="ABC_transporter-like_ATP-bd"/>
</dbReference>
<feature type="domain" description="ABC transporter" evidence="9">
    <location>
        <begin position="255"/>
        <end position="495"/>
    </location>
</feature>
<comment type="caution">
    <text evidence="10">The sequence shown here is derived from an EMBL/GenBank/DDBJ whole genome shotgun (WGS) entry which is preliminary data.</text>
</comment>
<dbReference type="GO" id="GO:0005524">
    <property type="term" value="F:ATP binding"/>
    <property type="evidence" value="ECO:0007669"/>
    <property type="project" value="UniProtKB-KW"/>
</dbReference>
<dbReference type="InterPro" id="IPR027417">
    <property type="entry name" value="P-loop_NTPase"/>
</dbReference>
<proteinExistence type="predicted"/>
<keyword evidence="11" id="KW-1185">Reference proteome</keyword>
<sequence>MLAVHNLTMEFPGVKALDAVNLSFQAGKVNALLGENGAGKSTLLKILSGVNQGYQGEIRLLDQVITFADTKASQAAGIAIIHQELNLFPNLSICENLFLGKEITNSWGLLDRAAMDRICVELLAEVGVNASPATLVGELKLSEQQLVEIAKALHSQASVILMDEPTSALSDQEIDRLHALIRRWQAEGKTIVYISHKMEELFRISEYFHVLRDGKSIAAGEMKDTSEEALIAFMVGRNVIIEPKAESFAREALAIEVKALTLGASDAKPRLHNIQFKAHQGEILGLYGLMGAGRTELLETLFGMHASEASMDIQIHGKPCSIQCPGDAIGHQIAFVTEDRKKDGLVMNQDLAFNISLPSLHLGDWLQADKDAELAEKYRQDLRIKSASIEQLCGKLSGGNQQKVILAKWLATKPTILLLDEPTRGIDIQAKDEIYQLMKQIAAEGTCILFASSEIPEIVALADRVLVMCQGQIQAELTGSHLNASNLLKEALPIL</sequence>
<keyword evidence="3" id="KW-0762">Sugar transport</keyword>
<dbReference type="PANTHER" id="PTHR43790">
    <property type="entry name" value="CARBOHYDRATE TRANSPORT ATP-BINDING PROTEIN MG119-RELATED"/>
    <property type="match status" value="1"/>
</dbReference>
<evidence type="ECO:0000256" key="4">
    <source>
        <dbReference type="ARBA" id="ARBA00022737"/>
    </source>
</evidence>
<keyword evidence="5" id="KW-0547">Nucleotide-binding</keyword>
<dbReference type="EMBL" id="JBBKYA010000001">
    <property type="protein sequence ID" value="MFD3274796.1"/>
    <property type="molecule type" value="Genomic_DNA"/>
</dbReference>
<gene>
    <name evidence="10" type="ORF">SKC38_00970</name>
</gene>
<evidence type="ECO:0000313" key="11">
    <source>
        <dbReference type="Proteomes" id="UP001598114"/>
    </source>
</evidence>
<reference evidence="10 11" key="1">
    <citation type="submission" date="2024-03" db="EMBL/GenBank/DDBJ databases">
        <title>Aquirufa genome sequencing.</title>
        <authorList>
            <person name="Pitt A."/>
            <person name="Hahn M.W."/>
        </authorList>
    </citation>
    <scope>NUCLEOTIDE SEQUENCE [LARGE SCALE GENOMIC DNA]</scope>
    <source>
        <strain evidence="10 11">PLAD-142S6K</strain>
    </source>
</reference>
<dbReference type="CDD" id="cd03216">
    <property type="entry name" value="ABC_Carb_Monos_I"/>
    <property type="match status" value="1"/>
</dbReference>
<dbReference type="PROSITE" id="PS50893">
    <property type="entry name" value="ABC_TRANSPORTER_2"/>
    <property type="match status" value="2"/>
</dbReference>
<evidence type="ECO:0000256" key="2">
    <source>
        <dbReference type="ARBA" id="ARBA00022475"/>
    </source>
</evidence>
<keyword evidence="6 10" id="KW-0067">ATP-binding</keyword>
<evidence type="ECO:0000313" key="10">
    <source>
        <dbReference type="EMBL" id="MFD3274796.1"/>
    </source>
</evidence>
<keyword evidence="8" id="KW-0472">Membrane</keyword>
<accession>A0ABW6CYZ4</accession>
<dbReference type="RefSeq" id="WP_377974313.1">
    <property type="nucleotide sequence ID" value="NZ_JBBKYA010000001.1"/>
</dbReference>
<dbReference type="InterPro" id="IPR017871">
    <property type="entry name" value="ABC_transporter-like_CS"/>
</dbReference>
<protein>
    <submittedName>
        <fullName evidence="10">Sugar ABC transporter ATP-binding protein</fullName>
    </submittedName>
</protein>
<keyword evidence="4" id="KW-0677">Repeat</keyword>
<evidence type="ECO:0000256" key="5">
    <source>
        <dbReference type="ARBA" id="ARBA00022741"/>
    </source>
</evidence>
<evidence type="ECO:0000256" key="6">
    <source>
        <dbReference type="ARBA" id="ARBA00022840"/>
    </source>
</evidence>
<dbReference type="SUPFAM" id="SSF52540">
    <property type="entry name" value="P-loop containing nucleoside triphosphate hydrolases"/>
    <property type="match status" value="2"/>
</dbReference>
<name>A0ABW6CYZ4_9BACT</name>
<keyword evidence="1" id="KW-0813">Transport</keyword>
<keyword evidence="2" id="KW-1003">Cell membrane</keyword>
<evidence type="ECO:0000256" key="3">
    <source>
        <dbReference type="ARBA" id="ARBA00022597"/>
    </source>
</evidence>
<keyword evidence="7" id="KW-1278">Translocase</keyword>
<dbReference type="PANTHER" id="PTHR43790:SF3">
    <property type="entry name" value="D-ALLOSE IMPORT ATP-BINDING PROTEIN ALSA-RELATED"/>
    <property type="match status" value="1"/>
</dbReference>
<dbReference type="Gene3D" id="3.40.50.300">
    <property type="entry name" value="P-loop containing nucleotide triphosphate hydrolases"/>
    <property type="match status" value="2"/>
</dbReference>
<dbReference type="SMART" id="SM00382">
    <property type="entry name" value="AAA"/>
    <property type="match status" value="2"/>
</dbReference>
<dbReference type="Pfam" id="PF00005">
    <property type="entry name" value="ABC_tran"/>
    <property type="match status" value="2"/>
</dbReference>
<evidence type="ECO:0000256" key="7">
    <source>
        <dbReference type="ARBA" id="ARBA00022967"/>
    </source>
</evidence>